<name>A0A5J4Z3T4_PORPP</name>
<dbReference type="GO" id="GO:0004523">
    <property type="term" value="F:RNA-DNA hybrid ribonuclease activity"/>
    <property type="evidence" value="ECO:0007669"/>
    <property type="project" value="UniProtKB-UniRule"/>
</dbReference>
<comment type="cofactor">
    <cofactor evidence="8">
        <name>Mn(2+)</name>
        <dbReference type="ChEBI" id="CHEBI:29035"/>
    </cofactor>
    <cofactor evidence="8">
        <name>Mg(2+)</name>
        <dbReference type="ChEBI" id="CHEBI:18420"/>
    </cofactor>
    <text evidence="8">Manganese or magnesium. Binds 1 divalent metal ion per monomer in the absence of substrate. May bind a second metal ion after substrate binding.</text>
</comment>
<dbReference type="GO" id="GO:0043137">
    <property type="term" value="P:DNA replication, removal of RNA primer"/>
    <property type="evidence" value="ECO:0007669"/>
    <property type="project" value="TreeGrafter"/>
</dbReference>
<keyword evidence="5 8" id="KW-0479">Metal-binding</keyword>
<dbReference type="PROSITE" id="PS51975">
    <property type="entry name" value="RNASE_H_2"/>
    <property type="match status" value="1"/>
</dbReference>
<dbReference type="InterPro" id="IPR004649">
    <property type="entry name" value="RNase_H2_suA"/>
</dbReference>
<reference evidence="12" key="1">
    <citation type="journal article" date="2019" name="Nat. Commun.">
        <title>Expansion of phycobilisome linker gene families in mesophilic red algae.</title>
        <authorList>
            <person name="Lee J."/>
            <person name="Kim D."/>
            <person name="Bhattacharya D."/>
            <person name="Yoon H.S."/>
        </authorList>
    </citation>
    <scope>NUCLEOTIDE SEQUENCE [LARGE SCALE GENOMIC DNA]</scope>
    <source>
        <strain evidence="12">CCMP 1328</strain>
    </source>
</reference>
<comment type="caution">
    <text evidence="11">The sequence shown here is derived from an EMBL/GenBank/DDBJ whole genome shotgun (WGS) entry which is preliminary data.</text>
</comment>
<comment type="function">
    <text evidence="9">Endonuclease that specifically degrades the RNA of RNA-DNA hybrids.</text>
</comment>
<feature type="binding site" evidence="8">
    <location>
        <position position="12"/>
    </location>
    <ligand>
        <name>a divalent metal cation</name>
        <dbReference type="ChEBI" id="CHEBI:60240"/>
    </ligand>
</feature>
<dbReference type="GO" id="GO:0003723">
    <property type="term" value="F:RNA binding"/>
    <property type="evidence" value="ECO:0007669"/>
    <property type="project" value="UniProtKB-UniRule"/>
</dbReference>
<protein>
    <recommendedName>
        <fullName evidence="9">Ribonuclease</fullName>
        <ecNumber evidence="9">3.1.26.4</ecNumber>
    </recommendedName>
</protein>
<evidence type="ECO:0000256" key="7">
    <source>
        <dbReference type="ARBA" id="ARBA00022801"/>
    </source>
</evidence>
<dbReference type="EC" id="3.1.26.4" evidence="9"/>
<gene>
    <name evidence="11" type="ORF">FVE85_5515</name>
</gene>
<dbReference type="FunFam" id="3.30.420.10:FF:000016">
    <property type="entry name" value="Ribonuclease"/>
    <property type="match status" value="1"/>
</dbReference>
<keyword evidence="12" id="KW-1185">Reference proteome</keyword>
<evidence type="ECO:0000256" key="1">
    <source>
        <dbReference type="ARBA" id="ARBA00000077"/>
    </source>
</evidence>
<dbReference type="Pfam" id="PF01351">
    <property type="entry name" value="RNase_HII"/>
    <property type="match status" value="1"/>
</dbReference>
<dbReference type="Gene3D" id="3.30.420.10">
    <property type="entry name" value="Ribonuclease H-like superfamily/Ribonuclease H"/>
    <property type="match status" value="1"/>
</dbReference>
<evidence type="ECO:0000256" key="9">
    <source>
        <dbReference type="RuleBase" id="RU003515"/>
    </source>
</evidence>
<dbReference type="AlphaFoldDB" id="A0A5J4Z3T4"/>
<dbReference type="FunFam" id="1.10.10.460:FF:000001">
    <property type="entry name" value="Ribonuclease"/>
    <property type="match status" value="1"/>
</dbReference>
<evidence type="ECO:0000256" key="5">
    <source>
        <dbReference type="ARBA" id="ARBA00022723"/>
    </source>
</evidence>
<sequence>MSRTAFAFGIDEAGRGPVLGPLVYAGAAYPAARVSELRDWGCDDSKQISAASREALYSRIEQSAECMSVIDVLSAELISEQMLAVKRVSLNKLSHDSAIGLVERALAQGINITELYVDTVGPPEKYESLLQSRFPRIRKVVVSKKADHLFPVVSAASIVVKVTRDRILSEWQFSGARANSYGRVFGSGYPGDPSTKAWLRAHLHPVFGFPNLVRFSWSTIPSLLESEGAVSVSWRESENEQDEFVFGSTKANTSTRKITSYFQRVPAPSTAGGKVAKAKHRPKFLVARQIFLQD</sequence>
<evidence type="ECO:0000259" key="10">
    <source>
        <dbReference type="PROSITE" id="PS51975"/>
    </source>
</evidence>
<feature type="binding site" evidence="8">
    <location>
        <position position="11"/>
    </location>
    <ligand>
        <name>a divalent metal cation</name>
        <dbReference type="ChEBI" id="CHEBI:60240"/>
    </ligand>
</feature>
<dbReference type="NCBIfam" id="TIGR00729">
    <property type="entry name" value="ribonuclease HII"/>
    <property type="match status" value="1"/>
</dbReference>
<dbReference type="InterPro" id="IPR012337">
    <property type="entry name" value="RNaseH-like_sf"/>
</dbReference>
<dbReference type="GO" id="GO:0006298">
    <property type="term" value="P:mismatch repair"/>
    <property type="evidence" value="ECO:0007669"/>
    <property type="project" value="TreeGrafter"/>
</dbReference>
<dbReference type="SUPFAM" id="SSF53098">
    <property type="entry name" value="Ribonuclease H-like"/>
    <property type="match status" value="1"/>
</dbReference>
<dbReference type="InterPro" id="IPR023160">
    <property type="entry name" value="RNase_HII_hlx-loop-hlx_cap_dom"/>
</dbReference>
<organism evidence="11 12">
    <name type="scientific">Porphyridium purpureum</name>
    <name type="common">Red alga</name>
    <name type="synonym">Porphyridium cruentum</name>
    <dbReference type="NCBI Taxonomy" id="35688"/>
    <lineage>
        <taxon>Eukaryota</taxon>
        <taxon>Rhodophyta</taxon>
        <taxon>Bangiophyceae</taxon>
        <taxon>Porphyridiales</taxon>
        <taxon>Porphyridiaceae</taxon>
        <taxon>Porphyridium</taxon>
    </lineage>
</organism>
<keyword evidence="4 8" id="KW-0540">Nuclease</keyword>
<dbReference type="InterPro" id="IPR024567">
    <property type="entry name" value="RNase_HII/HIII_dom"/>
</dbReference>
<dbReference type="OrthoDB" id="7462577at2759"/>
<comment type="catalytic activity">
    <reaction evidence="1 8 9">
        <text>Endonucleolytic cleavage to 5'-phosphomonoester.</text>
        <dbReference type="EC" id="3.1.26.4"/>
    </reaction>
</comment>
<keyword evidence="7 8" id="KW-0378">Hydrolase</keyword>
<dbReference type="PANTHER" id="PTHR10954">
    <property type="entry name" value="RIBONUCLEASE H2 SUBUNIT A"/>
    <property type="match status" value="1"/>
</dbReference>
<dbReference type="InterPro" id="IPR036397">
    <property type="entry name" value="RNaseH_sf"/>
</dbReference>
<keyword evidence="6 8" id="KW-0255">Endonuclease</keyword>
<dbReference type="Proteomes" id="UP000324585">
    <property type="component" value="Unassembled WGS sequence"/>
</dbReference>
<evidence type="ECO:0000256" key="8">
    <source>
        <dbReference type="PROSITE-ProRule" id="PRU01319"/>
    </source>
</evidence>
<comment type="similarity">
    <text evidence="3">Belongs to the RNase HII family. Eukaryotic subfamily.</text>
</comment>
<dbReference type="OMA" id="REECRFF"/>
<evidence type="ECO:0000256" key="6">
    <source>
        <dbReference type="ARBA" id="ARBA00022759"/>
    </source>
</evidence>
<feature type="domain" description="RNase H type-2" evidence="10">
    <location>
        <begin position="5"/>
        <end position="229"/>
    </location>
</feature>
<dbReference type="GO" id="GO:0046872">
    <property type="term" value="F:metal ion binding"/>
    <property type="evidence" value="ECO:0007669"/>
    <property type="project" value="UniProtKB-KW"/>
</dbReference>
<proteinExistence type="inferred from homology"/>
<evidence type="ECO:0000313" key="11">
    <source>
        <dbReference type="EMBL" id="KAA8497930.1"/>
    </source>
</evidence>
<evidence type="ECO:0000313" key="12">
    <source>
        <dbReference type="Proteomes" id="UP000324585"/>
    </source>
</evidence>
<dbReference type="CDD" id="cd07181">
    <property type="entry name" value="RNase_HII_eukaryota_like"/>
    <property type="match status" value="1"/>
</dbReference>
<dbReference type="PANTHER" id="PTHR10954:SF7">
    <property type="entry name" value="RIBONUCLEASE H2 SUBUNIT A"/>
    <property type="match status" value="1"/>
</dbReference>
<dbReference type="Gene3D" id="1.10.10.460">
    <property type="entry name" value="Ribonuclease hii. Domain 2"/>
    <property type="match status" value="1"/>
</dbReference>
<dbReference type="EMBL" id="VRMN01000001">
    <property type="protein sequence ID" value="KAA8497930.1"/>
    <property type="molecule type" value="Genomic_DNA"/>
</dbReference>
<dbReference type="InterPro" id="IPR001352">
    <property type="entry name" value="RNase_HII/HIII"/>
</dbReference>
<dbReference type="GO" id="GO:0032299">
    <property type="term" value="C:ribonuclease H2 complex"/>
    <property type="evidence" value="ECO:0007669"/>
    <property type="project" value="TreeGrafter"/>
</dbReference>
<comment type="cofactor">
    <cofactor evidence="2">
        <name>Mg(2+)</name>
        <dbReference type="ChEBI" id="CHEBI:18420"/>
    </cofactor>
</comment>
<evidence type="ECO:0000256" key="4">
    <source>
        <dbReference type="ARBA" id="ARBA00022722"/>
    </source>
</evidence>
<feature type="binding site" evidence="8">
    <location>
        <position position="118"/>
    </location>
    <ligand>
        <name>a divalent metal cation</name>
        <dbReference type="ChEBI" id="CHEBI:60240"/>
    </ligand>
</feature>
<evidence type="ECO:0000256" key="3">
    <source>
        <dbReference type="ARBA" id="ARBA00007058"/>
    </source>
</evidence>
<accession>A0A5J4Z3T4</accession>
<evidence type="ECO:0000256" key="2">
    <source>
        <dbReference type="ARBA" id="ARBA00001946"/>
    </source>
</evidence>